<reference evidence="2" key="1">
    <citation type="journal article" date="2021" name="New Phytol.">
        <title>Evolutionary innovations through gain and loss of genes in the ectomycorrhizal Boletales.</title>
        <authorList>
            <person name="Wu G."/>
            <person name="Miyauchi S."/>
            <person name="Morin E."/>
            <person name="Kuo A."/>
            <person name="Drula E."/>
            <person name="Varga T."/>
            <person name="Kohler A."/>
            <person name="Feng B."/>
            <person name="Cao Y."/>
            <person name="Lipzen A."/>
            <person name="Daum C."/>
            <person name="Hundley H."/>
            <person name="Pangilinan J."/>
            <person name="Johnson J."/>
            <person name="Barry K."/>
            <person name="LaButti K."/>
            <person name="Ng V."/>
            <person name="Ahrendt S."/>
            <person name="Min B."/>
            <person name="Choi I.G."/>
            <person name="Park H."/>
            <person name="Plett J.M."/>
            <person name="Magnuson J."/>
            <person name="Spatafora J.W."/>
            <person name="Nagy L.G."/>
            <person name="Henrissat B."/>
            <person name="Grigoriev I.V."/>
            <person name="Yang Z.L."/>
            <person name="Xu J."/>
            <person name="Martin F.M."/>
        </authorList>
    </citation>
    <scope>NUCLEOTIDE SEQUENCE</scope>
    <source>
        <strain evidence="2">KKN 215</strain>
    </source>
</reference>
<dbReference type="Proteomes" id="UP000813824">
    <property type="component" value="Unassembled WGS sequence"/>
</dbReference>
<keyword evidence="3" id="KW-1185">Reference proteome</keyword>
<feature type="region of interest" description="Disordered" evidence="1">
    <location>
        <begin position="145"/>
        <end position="173"/>
    </location>
</feature>
<proteinExistence type="predicted"/>
<sequence length="638" mass="69903">MTFPCHAAFSLTSTSCICASFGSSRWLRAHSETPRTPSENCSMFLHTQFEAPHIPVDAVSNQPEWMDFLSIWGICPNGGPGRKGEQISLRGPTFPSLAKAHAACVRSSSLDASLATFLRGSSFNSSQSGHRKRVFRTLHTRRPRGFDRGQAPDWTRENNNSGDAPFRWTPSHVRGVPSTPLRSHARNEDVSASISSLHGGDAVDFDGTLDRMEQLGPRLRLWSWITLFSSQALVCATCAEVLAVECGRHFSWGGFTTFVSLTPFRSRVSESLSVQTPRIETGVTTSASGGATRNLWRASLTQEQAISGARLHGSLSDAFAQSHRHQAYRCCPGSRERTLSLFGGMSYASGSGSGCQTGRSRRDEGLQSGRPSGVVTSVYDSCTITVACLPIAVMVLWAPENMVCAEFLPVQVALDGSVSAPVPEARPECGVSLATPKSVSTVRTFTVAEAPAQCRYYYWVPSPTPPRIRDAAVANRWRQIAFLSAASANCSKLLSSYCNRGRVVLGVQQYKFPLFVRRVITRGMAPAHNLGNESLYTARNLTGPHFYIAAYIMNWNVPKLSSRVSLSVHVRNKVKIPEDLQPVVLRVLRLCLTSQYAEESCRVMMLADRGRRAPYDPLRKAAFEEGTSKEGLLAFSKH</sequence>
<gene>
    <name evidence="2" type="ORF">BXZ70DRAFT_1039799</name>
</gene>
<dbReference type="AlphaFoldDB" id="A0A8K0XM28"/>
<name>A0A8K0XM28_9AGAR</name>
<protein>
    <submittedName>
        <fullName evidence="2">Uncharacterized protein</fullName>
    </submittedName>
</protein>
<evidence type="ECO:0000313" key="3">
    <source>
        <dbReference type="Proteomes" id="UP000813824"/>
    </source>
</evidence>
<organism evidence="2 3">
    <name type="scientific">Cristinia sonorae</name>
    <dbReference type="NCBI Taxonomy" id="1940300"/>
    <lineage>
        <taxon>Eukaryota</taxon>
        <taxon>Fungi</taxon>
        <taxon>Dikarya</taxon>
        <taxon>Basidiomycota</taxon>
        <taxon>Agaricomycotina</taxon>
        <taxon>Agaricomycetes</taxon>
        <taxon>Agaricomycetidae</taxon>
        <taxon>Agaricales</taxon>
        <taxon>Pleurotineae</taxon>
        <taxon>Stephanosporaceae</taxon>
        <taxon>Cristinia</taxon>
    </lineage>
</organism>
<comment type="caution">
    <text evidence="2">The sequence shown here is derived from an EMBL/GenBank/DDBJ whole genome shotgun (WGS) entry which is preliminary data.</text>
</comment>
<accession>A0A8K0XM28</accession>
<evidence type="ECO:0000313" key="2">
    <source>
        <dbReference type="EMBL" id="KAH8092549.1"/>
    </source>
</evidence>
<evidence type="ECO:0000256" key="1">
    <source>
        <dbReference type="SAM" id="MobiDB-lite"/>
    </source>
</evidence>
<dbReference type="EMBL" id="JAEVFJ010000032">
    <property type="protein sequence ID" value="KAH8092549.1"/>
    <property type="molecule type" value="Genomic_DNA"/>
</dbReference>
<feature type="region of interest" description="Disordered" evidence="1">
    <location>
        <begin position="349"/>
        <end position="370"/>
    </location>
</feature>